<evidence type="ECO:0000313" key="5">
    <source>
        <dbReference type="Proteomes" id="UP000626244"/>
    </source>
</evidence>
<sequence>MTELGKILREAREAKGLSIDDVQELTKIQKRYLEAIEEGNYEILPGQFYVRAFIRQYAETVNVDVSNFLVEKPTVEDTEEGSSHVEEVKHEEIPTRSSKLKEPLGVNVKSSRVMDYLPKILIALLIIGICILIYVMFPTKDNDNNSANTNQSNANSEIEKPENNALDETNKDDEATNEETKDDVTQDEENQTEETTQKITVDSAEGKYTTVSLTGTDVFKLEVIGATGDVYLGIKNKAGSSLFAGMINKSKNQTFDFTDEEEVTLNIGATQAVELRINDEVFEFPVSPSESVHQYITIKNLKMNQ</sequence>
<feature type="domain" description="HTH cro/C1-type" evidence="3">
    <location>
        <begin position="8"/>
        <end position="43"/>
    </location>
</feature>
<feature type="region of interest" description="Disordered" evidence="1">
    <location>
        <begin position="146"/>
        <end position="200"/>
    </location>
</feature>
<dbReference type="InterPro" id="IPR001387">
    <property type="entry name" value="Cro/C1-type_HTH"/>
</dbReference>
<keyword evidence="5" id="KW-1185">Reference proteome</keyword>
<feature type="compositionally biased region" description="Basic and acidic residues" evidence="1">
    <location>
        <begin position="81"/>
        <end position="97"/>
    </location>
</feature>
<protein>
    <submittedName>
        <fullName evidence="4">Transcriptional regulator</fullName>
    </submittedName>
</protein>
<dbReference type="CDD" id="cd00093">
    <property type="entry name" value="HTH_XRE"/>
    <property type="match status" value="1"/>
</dbReference>
<keyword evidence="2" id="KW-1133">Transmembrane helix</keyword>
<dbReference type="PANTHER" id="PTHR34475">
    <property type="match status" value="1"/>
</dbReference>
<dbReference type="RefSeq" id="WP_087998483.1">
    <property type="nucleotide sequence ID" value="NZ_BMHB01000001.1"/>
</dbReference>
<reference evidence="5" key="1">
    <citation type="journal article" date="2019" name="Int. J. Syst. Evol. Microbiol.">
        <title>The Global Catalogue of Microorganisms (GCM) 10K type strain sequencing project: providing services to taxonomists for standard genome sequencing and annotation.</title>
        <authorList>
            <consortium name="The Broad Institute Genomics Platform"/>
            <consortium name="The Broad Institute Genome Sequencing Center for Infectious Disease"/>
            <person name="Wu L."/>
            <person name="Ma J."/>
        </authorList>
    </citation>
    <scope>NUCLEOTIDE SEQUENCE [LARGE SCALE GENOMIC DNA]</scope>
    <source>
        <strain evidence="5">CGMCC 1.14993</strain>
    </source>
</reference>
<feature type="compositionally biased region" description="Basic and acidic residues" evidence="1">
    <location>
        <begin position="157"/>
        <end position="184"/>
    </location>
</feature>
<evidence type="ECO:0000256" key="1">
    <source>
        <dbReference type="SAM" id="MobiDB-lite"/>
    </source>
</evidence>
<accession>A0A8J3EWH9</accession>
<name>A0A8J3EWH9_9BACI</name>
<dbReference type="Proteomes" id="UP000626244">
    <property type="component" value="Unassembled WGS sequence"/>
</dbReference>
<dbReference type="GO" id="GO:0003677">
    <property type="term" value="F:DNA binding"/>
    <property type="evidence" value="ECO:0007669"/>
    <property type="project" value="InterPro"/>
</dbReference>
<dbReference type="InterPro" id="IPR025194">
    <property type="entry name" value="RodZ-like_C"/>
</dbReference>
<organism evidence="4 5">
    <name type="scientific">Gottfriedia solisilvae</name>
    <dbReference type="NCBI Taxonomy" id="1516104"/>
    <lineage>
        <taxon>Bacteria</taxon>
        <taxon>Bacillati</taxon>
        <taxon>Bacillota</taxon>
        <taxon>Bacilli</taxon>
        <taxon>Bacillales</taxon>
        <taxon>Bacillaceae</taxon>
        <taxon>Gottfriedia</taxon>
    </lineage>
</organism>
<keyword evidence="2" id="KW-0472">Membrane</keyword>
<dbReference type="InterPro" id="IPR010982">
    <property type="entry name" value="Lambda_DNA-bd_dom_sf"/>
</dbReference>
<dbReference type="AlphaFoldDB" id="A0A8J3EWH9"/>
<comment type="caution">
    <text evidence="4">The sequence shown here is derived from an EMBL/GenBank/DDBJ whole genome shotgun (WGS) entry which is preliminary data.</text>
</comment>
<feature type="region of interest" description="Disordered" evidence="1">
    <location>
        <begin position="76"/>
        <end position="97"/>
    </location>
</feature>
<feature type="compositionally biased region" description="Low complexity" evidence="1">
    <location>
        <begin position="146"/>
        <end position="156"/>
    </location>
</feature>
<gene>
    <name evidence="4" type="ORF">GCM10007380_21200</name>
</gene>
<evidence type="ECO:0000259" key="3">
    <source>
        <dbReference type="PROSITE" id="PS50943"/>
    </source>
</evidence>
<evidence type="ECO:0000256" key="2">
    <source>
        <dbReference type="SAM" id="Phobius"/>
    </source>
</evidence>
<proteinExistence type="predicted"/>
<evidence type="ECO:0000313" key="4">
    <source>
        <dbReference type="EMBL" id="GGI14090.1"/>
    </source>
</evidence>
<dbReference type="OrthoDB" id="9797543at2"/>
<feature type="transmembrane region" description="Helical" evidence="2">
    <location>
        <begin position="116"/>
        <end position="137"/>
    </location>
</feature>
<dbReference type="PANTHER" id="PTHR34475:SF1">
    <property type="entry name" value="CYTOSKELETON PROTEIN RODZ"/>
    <property type="match status" value="1"/>
</dbReference>
<dbReference type="SUPFAM" id="SSF47413">
    <property type="entry name" value="lambda repressor-like DNA-binding domains"/>
    <property type="match status" value="1"/>
</dbReference>
<dbReference type="PROSITE" id="PS50943">
    <property type="entry name" value="HTH_CROC1"/>
    <property type="match status" value="1"/>
</dbReference>
<dbReference type="InterPro" id="IPR050400">
    <property type="entry name" value="Bact_Cytoskel_RodZ"/>
</dbReference>
<dbReference type="Pfam" id="PF13464">
    <property type="entry name" value="RodZ_C"/>
    <property type="match status" value="1"/>
</dbReference>
<dbReference type="Pfam" id="PF13413">
    <property type="entry name" value="HTH_25"/>
    <property type="match status" value="1"/>
</dbReference>
<dbReference type="EMBL" id="BMHB01000001">
    <property type="protein sequence ID" value="GGI14090.1"/>
    <property type="molecule type" value="Genomic_DNA"/>
</dbReference>
<dbReference type="Gene3D" id="1.10.260.40">
    <property type="entry name" value="lambda repressor-like DNA-binding domains"/>
    <property type="match status" value="1"/>
</dbReference>
<keyword evidence="2" id="KW-0812">Transmembrane</keyword>